<evidence type="ECO:0000259" key="4">
    <source>
        <dbReference type="PROSITE" id="PS50208"/>
    </source>
</evidence>
<organism evidence="5 6">
    <name type="scientific">Drosophila lebanonensis</name>
    <name type="common">Fruit fly</name>
    <name type="synonym">Scaptodrosophila lebanonensis</name>
    <dbReference type="NCBI Taxonomy" id="7225"/>
    <lineage>
        <taxon>Eukaryota</taxon>
        <taxon>Metazoa</taxon>
        <taxon>Ecdysozoa</taxon>
        <taxon>Arthropoda</taxon>
        <taxon>Hexapoda</taxon>
        <taxon>Insecta</taxon>
        <taxon>Pterygota</taxon>
        <taxon>Neoptera</taxon>
        <taxon>Endopterygota</taxon>
        <taxon>Diptera</taxon>
        <taxon>Brachycera</taxon>
        <taxon>Muscomorpha</taxon>
        <taxon>Ephydroidea</taxon>
        <taxon>Drosophilidae</taxon>
        <taxon>Scaptodrosophila</taxon>
    </lineage>
</organism>
<dbReference type="InterPro" id="IPR015917">
    <property type="entry name" value="Pept_C14A"/>
</dbReference>
<dbReference type="Pfam" id="PF00656">
    <property type="entry name" value="Peptidase_C14"/>
    <property type="match status" value="1"/>
</dbReference>
<dbReference type="InterPro" id="IPR016129">
    <property type="entry name" value="Caspase_his_AS"/>
</dbReference>
<dbReference type="PANTHER" id="PTHR22576:SF41">
    <property type="entry name" value="CASPASE 14, APOPTOSIS-RELATED CYSTEINE PEPTIDASE"/>
    <property type="match status" value="1"/>
</dbReference>
<sequence>MTMSTRNGIQHMDTIDVEDLPYIERDLNFAQKVSLAFLLYGDQHSNAEYVLQKLLTLARANSISGPQHHQNSDLLRQYAHTNQKNWRAHLIEALTIINARRVLRKLGFQWQELRLHYLPHIHEVTLHVHPLLKALYIVCEQLTLAQSSRLVLSISDMQTRINAQQQGPESASANDRLLIYDFAYLEIFLLHWLTRRIIKLGDINAEGSDMQILIEYFKFNNLESLSSLLIQTINSNATSAANEVPTQTLPSQVPAKCEEDAATPTSPTPTVMDTASRHLSVRRREKGFNISRKNAGIVLIINQQSFHTNVAEGLQNLLPTKNLEPRLGTDKDKERLKKVFSALGYMVEAHDNLNHLQMLQHIRDACARSCHRDSLIVCILSHGFEGAVYGHDSIALKISEIENVLCSNENLSEKPKVLIIQACQQNDMDNKTLTINATIKCPKNRKNLLKAMSTVQGFVALRHTSEGSWFIQSLCDAIEQYAESEHMLDILTHVICHVSKKRGNKNQVMMPQIESTLSQYFYLPNVN</sequence>
<evidence type="ECO:0000313" key="5">
    <source>
        <dbReference type="Proteomes" id="UP000504634"/>
    </source>
</evidence>
<dbReference type="AlphaFoldDB" id="A0A6J2TTX1"/>
<dbReference type="InterPro" id="IPR052039">
    <property type="entry name" value="Caspase-related_regulators"/>
</dbReference>
<evidence type="ECO:0000256" key="1">
    <source>
        <dbReference type="ARBA" id="ARBA00010134"/>
    </source>
</evidence>
<dbReference type="InterPro" id="IPR011600">
    <property type="entry name" value="Pept_C14_caspase"/>
</dbReference>
<accession>A0A6J2TTX1</accession>
<dbReference type="Proteomes" id="UP000504634">
    <property type="component" value="Unplaced"/>
</dbReference>
<dbReference type="PROSITE" id="PS50207">
    <property type="entry name" value="CASPASE_P10"/>
    <property type="match status" value="1"/>
</dbReference>
<dbReference type="InterPro" id="IPR056259">
    <property type="entry name" value="Dredd_N"/>
</dbReference>
<proteinExistence type="inferred from homology"/>
<evidence type="ECO:0000259" key="3">
    <source>
        <dbReference type="PROSITE" id="PS50207"/>
    </source>
</evidence>
<evidence type="ECO:0000256" key="2">
    <source>
        <dbReference type="RuleBase" id="RU003971"/>
    </source>
</evidence>
<dbReference type="OrthoDB" id="6044770at2759"/>
<dbReference type="PROSITE" id="PS01121">
    <property type="entry name" value="CASPASE_HIS"/>
    <property type="match status" value="1"/>
</dbReference>
<comment type="similarity">
    <text evidence="1 2">Belongs to the peptidase C14A family.</text>
</comment>
<dbReference type="GO" id="GO:0006508">
    <property type="term" value="P:proteolysis"/>
    <property type="evidence" value="ECO:0007669"/>
    <property type="project" value="InterPro"/>
</dbReference>
<dbReference type="SMART" id="SM00115">
    <property type="entry name" value="CASc"/>
    <property type="match status" value="1"/>
</dbReference>
<dbReference type="CDD" id="cd00032">
    <property type="entry name" value="CASc"/>
    <property type="match status" value="1"/>
</dbReference>
<feature type="domain" description="Caspase family p10" evidence="3">
    <location>
        <begin position="445"/>
        <end position="525"/>
    </location>
</feature>
<protein>
    <submittedName>
        <fullName evidence="6">Caspase-8 isoform X1</fullName>
    </submittedName>
</protein>
<gene>
    <name evidence="6" type="primary">LOC115627154</name>
</gene>
<dbReference type="InterPro" id="IPR029030">
    <property type="entry name" value="Caspase-like_dom_sf"/>
</dbReference>
<dbReference type="InterPro" id="IPR002138">
    <property type="entry name" value="Pept_C14_p10"/>
</dbReference>
<keyword evidence="5" id="KW-1185">Reference proteome</keyword>
<dbReference type="Pfam" id="PF23725">
    <property type="entry name" value="Dredd_N"/>
    <property type="match status" value="1"/>
</dbReference>
<dbReference type="PANTHER" id="PTHR22576">
    <property type="entry name" value="MUCOSA ASSOCIATED LYMPHOID TISSUE LYMPHOMA TRANSLOCATION PROTEIN 1/PARACASPASE"/>
    <property type="match status" value="1"/>
</dbReference>
<name>A0A6J2TTX1_DROLE</name>
<dbReference type="PROSITE" id="PS50208">
    <property type="entry name" value="CASPASE_P20"/>
    <property type="match status" value="1"/>
</dbReference>
<dbReference type="GO" id="GO:0004197">
    <property type="term" value="F:cysteine-type endopeptidase activity"/>
    <property type="evidence" value="ECO:0007669"/>
    <property type="project" value="InterPro"/>
</dbReference>
<reference evidence="6" key="1">
    <citation type="submission" date="2025-08" db="UniProtKB">
        <authorList>
            <consortium name="RefSeq"/>
        </authorList>
    </citation>
    <scope>IDENTIFICATION</scope>
    <source>
        <strain evidence="6">11010-0011.00</strain>
        <tissue evidence="6">Whole body</tissue>
    </source>
</reference>
<evidence type="ECO:0000313" key="6">
    <source>
        <dbReference type="RefSeq" id="XP_030378593.1"/>
    </source>
</evidence>
<dbReference type="PRINTS" id="PR00376">
    <property type="entry name" value="IL1BCENZYME"/>
</dbReference>
<dbReference type="SUPFAM" id="SSF52129">
    <property type="entry name" value="Caspase-like"/>
    <property type="match status" value="1"/>
</dbReference>
<dbReference type="Pfam" id="PF23724">
    <property type="entry name" value="Dredd_2nd"/>
    <property type="match status" value="1"/>
</dbReference>
<dbReference type="InterPro" id="IPR001309">
    <property type="entry name" value="Pept_C14_p20"/>
</dbReference>
<feature type="domain" description="Caspase family p20" evidence="4">
    <location>
        <begin position="294"/>
        <end position="427"/>
    </location>
</feature>
<dbReference type="Gene3D" id="3.40.50.1460">
    <property type="match status" value="1"/>
</dbReference>
<dbReference type="InterPro" id="IPR056260">
    <property type="entry name" value="Dredd_2nd"/>
</dbReference>
<dbReference type="GeneID" id="115627154"/>
<dbReference type="RefSeq" id="XP_030378593.1">
    <property type="nucleotide sequence ID" value="XM_030522733.1"/>
</dbReference>